<proteinExistence type="predicted"/>
<gene>
    <name evidence="2" type="ORF">BCF55_0909</name>
</gene>
<comment type="caution">
    <text evidence="2">The sequence shown here is derived from an EMBL/GenBank/DDBJ whole genome shotgun (WGS) entry which is preliminary data.</text>
</comment>
<dbReference type="EMBL" id="RCCJ01000001">
    <property type="protein sequence ID" value="RLJ70631.1"/>
    <property type="molecule type" value="Genomic_DNA"/>
</dbReference>
<organism evidence="2 3">
    <name type="scientific">Hydrogenivirga caldilitoris</name>
    <dbReference type="NCBI Taxonomy" id="246264"/>
    <lineage>
        <taxon>Bacteria</taxon>
        <taxon>Pseudomonadati</taxon>
        <taxon>Aquificota</taxon>
        <taxon>Aquificia</taxon>
        <taxon>Aquificales</taxon>
        <taxon>Aquificaceae</taxon>
        <taxon>Hydrogenivirga</taxon>
    </lineage>
</organism>
<dbReference type="Proteomes" id="UP000267841">
    <property type="component" value="Unassembled WGS sequence"/>
</dbReference>
<reference evidence="2 3" key="1">
    <citation type="submission" date="2018-10" db="EMBL/GenBank/DDBJ databases">
        <title>Genomic Encyclopedia of Archaeal and Bacterial Type Strains, Phase II (KMG-II): from individual species to whole genera.</title>
        <authorList>
            <person name="Goeker M."/>
        </authorList>
    </citation>
    <scope>NUCLEOTIDE SEQUENCE [LARGE SCALE GENOMIC DNA]</scope>
    <source>
        <strain evidence="2 3">DSM 16510</strain>
    </source>
</reference>
<feature type="domain" description="PPM-type phosphatase" evidence="1">
    <location>
        <begin position="1"/>
        <end position="209"/>
    </location>
</feature>
<dbReference type="Pfam" id="PF13672">
    <property type="entry name" value="PP2C_2"/>
    <property type="match status" value="1"/>
</dbReference>
<evidence type="ECO:0000259" key="1">
    <source>
        <dbReference type="PROSITE" id="PS51746"/>
    </source>
</evidence>
<accession>A0A497XQS4</accession>
<keyword evidence="3" id="KW-1185">Reference proteome</keyword>
<dbReference type="SUPFAM" id="SSF81606">
    <property type="entry name" value="PP2C-like"/>
    <property type="match status" value="1"/>
</dbReference>
<protein>
    <submittedName>
        <fullName evidence="2">Protein serine/threonine phosphatase</fullName>
    </submittedName>
</protein>
<dbReference type="Gene3D" id="3.60.40.10">
    <property type="entry name" value="PPM-type phosphatase domain"/>
    <property type="match status" value="1"/>
</dbReference>
<dbReference type="OrthoDB" id="9801841at2"/>
<name>A0A497XQS4_9AQUI</name>
<dbReference type="RefSeq" id="WP_121010599.1">
    <property type="nucleotide sequence ID" value="NZ_RCCJ01000001.1"/>
</dbReference>
<dbReference type="SMART" id="SM00332">
    <property type="entry name" value="PP2Cc"/>
    <property type="match status" value="1"/>
</dbReference>
<dbReference type="AlphaFoldDB" id="A0A497XQS4"/>
<dbReference type="PROSITE" id="PS51746">
    <property type="entry name" value="PPM_2"/>
    <property type="match status" value="1"/>
</dbReference>
<dbReference type="SMART" id="SM00331">
    <property type="entry name" value="PP2C_SIG"/>
    <property type="match status" value="1"/>
</dbReference>
<dbReference type="InterPro" id="IPR036457">
    <property type="entry name" value="PPM-type-like_dom_sf"/>
</dbReference>
<sequence>MKYVTGEFYRDRETFADRAFYSEDTFAIADGMGIGYGARVAAEKAIELVSLHRPFTSLKEIEDFFQRANLSIMEETAKLGDRHVAGTTLSLISFQEKKYFIGHIGDSRIYLWREGTLEVLTQDQIRVKEGRKYVSALGIDWKPETFLVEGNAAKGDLFLIISDGAVEVLKEEELEKLLSHNIEESAQKLLNLYREVSPQEDLSFIIVRVD</sequence>
<evidence type="ECO:0000313" key="3">
    <source>
        <dbReference type="Proteomes" id="UP000267841"/>
    </source>
</evidence>
<dbReference type="InterPro" id="IPR001932">
    <property type="entry name" value="PPM-type_phosphatase-like_dom"/>
</dbReference>
<evidence type="ECO:0000313" key="2">
    <source>
        <dbReference type="EMBL" id="RLJ70631.1"/>
    </source>
</evidence>